<name>A0A3M0KMB4_HIRRU</name>
<sequence>MEKSSWRIEEQISGGPHAAFTMPWLAGDPPNDIPEDQSEHLPRDVLADIKEAARKAMLQIPPAGTPEGIYTEIKQGLFEPFTPFLNGLTQAVEGQCPDEVAQPHLLQSLAFVNANEQCKCIISALLGPQPTLPQMTEACSKISTPASVAAVQVNVSGGQYGKLMEASDQRLEKTFTAFQVMPQQDNSTKGKMTIIHPFIVQKPITAWGRDILSQWGMNRSGFLIGVIYCI</sequence>
<dbReference type="EMBL" id="QRBI01000105">
    <property type="protein sequence ID" value="RMC14382.1"/>
    <property type="molecule type" value="Genomic_DNA"/>
</dbReference>
<feature type="domain" description="Retroviral nucleocapsid Gag protein p24 C-terminal" evidence="2">
    <location>
        <begin position="71"/>
        <end position="136"/>
    </location>
</feature>
<dbReference type="STRING" id="333673.A0A3M0KMB4"/>
<dbReference type="InterPro" id="IPR008916">
    <property type="entry name" value="Retrov_capsid_C"/>
</dbReference>
<dbReference type="OrthoDB" id="9386882at2759"/>
<dbReference type="Gene3D" id="1.10.1200.30">
    <property type="match status" value="1"/>
</dbReference>
<evidence type="ECO:0000313" key="3">
    <source>
        <dbReference type="EMBL" id="RMC14382.1"/>
    </source>
</evidence>
<protein>
    <recommendedName>
        <fullName evidence="2">Retroviral nucleocapsid Gag protein p24 C-terminal domain-containing protein</fullName>
    </recommendedName>
</protein>
<dbReference type="AlphaFoldDB" id="A0A3M0KMB4"/>
<proteinExistence type="predicted"/>
<dbReference type="Proteomes" id="UP000269221">
    <property type="component" value="Unassembled WGS sequence"/>
</dbReference>
<dbReference type="InterPro" id="IPR050195">
    <property type="entry name" value="Primate_lentivir_Gag_pol-like"/>
</dbReference>
<dbReference type="PANTHER" id="PTHR40389">
    <property type="entry name" value="ENDOGENOUS RETROVIRUS GROUP K MEMBER 24 GAG POLYPROTEIN-RELATED"/>
    <property type="match status" value="1"/>
</dbReference>
<evidence type="ECO:0000313" key="4">
    <source>
        <dbReference type="Proteomes" id="UP000269221"/>
    </source>
</evidence>
<evidence type="ECO:0000256" key="1">
    <source>
        <dbReference type="SAM" id="MobiDB-lite"/>
    </source>
</evidence>
<dbReference type="PANTHER" id="PTHR40389:SF3">
    <property type="entry name" value="IGE-BINDING PROTEIN"/>
    <property type="match status" value="1"/>
</dbReference>
<dbReference type="InterPro" id="IPR045345">
    <property type="entry name" value="Gag_p24_C"/>
</dbReference>
<dbReference type="SUPFAM" id="SSF47353">
    <property type="entry name" value="Retrovirus capsid dimerization domain-like"/>
    <property type="match status" value="1"/>
</dbReference>
<keyword evidence="4" id="KW-1185">Reference proteome</keyword>
<gene>
    <name evidence="3" type="ORF">DUI87_09477</name>
</gene>
<organism evidence="3 4">
    <name type="scientific">Hirundo rustica rustica</name>
    <dbReference type="NCBI Taxonomy" id="333673"/>
    <lineage>
        <taxon>Eukaryota</taxon>
        <taxon>Metazoa</taxon>
        <taxon>Chordata</taxon>
        <taxon>Craniata</taxon>
        <taxon>Vertebrata</taxon>
        <taxon>Euteleostomi</taxon>
        <taxon>Archelosauria</taxon>
        <taxon>Archosauria</taxon>
        <taxon>Dinosauria</taxon>
        <taxon>Saurischia</taxon>
        <taxon>Theropoda</taxon>
        <taxon>Coelurosauria</taxon>
        <taxon>Aves</taxon>
        <taxon>Neognathae</taxon>
        <taxon>Neoaves</taxon>
        <taxon>Telluraves</taxon>
        <taxon>Australaves</taxon>
        <taxon>Passeriformes</taxon>
        <taxon>Sylvioidea</taxon>
        <taxon>Hirundinidae</taxon>
        <taxon>Hirundo</taxon>
    </lineage>
</organism>
<comment type="caution">
    <text evidence="3">The sequence shown here is derived from an EMBL/GenBank/DDBJ whole genome shotgun (WGS) entry which is preliminary data.</text>
</comment>
<reference evidence="3 4" key="1">
    <citation type="submission" date="2018-07" db="EMBL/GenBank/DDBJ databases">
        <title>A high quality draft genome assembly of the barn swallow (H. rustica rustica).</title>
        <authorList>
            <person name="Formenti G."/>
            <person name="Chiara M."/>
            <person name="Poveda L."/>
            <person name="Francoijs K.-J."/>
            <person name="Bonisoli-Alquati A."/>
            <person name="Canova L."/>
            <person name="Gianfranceschi L."/>
            <person name="Horner D.S."/>
            <person name="Saino N."/>
        </authorList>
    </citation>
    <scope>NUCLEOTIDE SEQUENCE [LARGE SCALE GENOMIC DNA]</scope>
    <source>
        <strain evidence="3">Chelidonia</strain>
        <tissue evidence="3">Blood</tissue>
    </source>
</reference>
<dbReference type="Pfam" id="PF19317">
    <property type="entry name" value="Gag_p24_C"/>
    <property type="match status" value="1"/>
</dbReference>
<feature type="region of interest" description="Disordered" evidence="1">
    <location>
        <begin position="18"/>
        <end position="38"/>
    </location>
</feature>
<accession>A0A3M0KMB4</accession>
<evidence type="ECO:0000259" key="2">
    <source>
        <dbReference type="Pfam" id="PF19317"/>
    </source>
</evidence>